<dbReference type="EMBL" id="CM007390">
    <property type="protein sequence ID" value="ONK57316.1"/>
    <property type="molecule type" value="Genomic_DNA"/>
</dbReference>
<dbReference type="CDD" id="cd00030">
    <property type="entry name" value="C2"/>
    <property type="match status" value="1"/>
</dbReference>
<name>A0A5P1E8Q5_ASPOF</name>
<dbReference type="GO" id="GO:0016042">
    <property type="term" value="P:lipid catabolic process"/>
    <property type="evidence" value="ECO:0007669"/>
    <property type="project" value="EnsemblPlants"/>
</dbReference>
<dbReference type="Gramene" id="ONK57316">
    <property type="protein sequence ID" value="ONK57316"/>
    <property type="gene ID" value="A4U43_C10F18820"/>
</dbReference>
<dbReference type="GO" id="GO:0016298">
    <property type="term" value="F:lipase activity"/>
    <property type="evidence" value="ECO:0007669"/>
    <property type="project" value="EnsemblPlants"/>
</dbReference>
<evidence type="ECO:0000259" key="2">
    <source>
        <dbReference type="PROSITE" id="PS50004"/>
    </source>
</evidence>
<keyword evidence="4" id="KW-1185">Reference proteome</keyword>
<evidence type="ECO:0000313" key="4">
    <source>
        <dbReference type="Proteomes" id="UP000243459"/>
    </source>
</evidence>
<dbReference type="InterPro" id="IPR029058">
    <property type="entry name" value="AB_hydrolase_fold"/>
</dbReference>
<dbReference type="SMART" id="SM00239">
    <property type="entry name" value="C2"/>
    <property type="match status" value="1"/>
</dbReference>
<dbReference type="InterPro" id="IPR002921">
    <property type="entry name" value="Fungal_lipase-type"/>
</dbReference>
<evidence type="ECO:0000256" key="1">
    <source>
        <dbReference type="SAM" id="MobiDB-lite"/>
    </source>
</evidence>
<dbReference type="GO" id="GO:0009408">
    <property type="term" value="P:response to heat"/>
    <property type="evidence" value="ECO:0007669"/>
    <property type="project" value="EnsemblPlants"/>
</dbReference>
<organism evidence="3 4">
    <name type="scientific">Asparagus officinalis</name>
    <name type="common">Garden asparagus</name>
    <dbReference type="NCBI Taxonomy" id="4686"/>
    <lineage>
        <taxon>Eukaryota</taxon>
        <taxon>Viridiplantae</taxon>
        <taxon>Streptophyta</taxon>
        <taxon>Embryophyta</taxon>
        <taxon>Tracheophyta</taxon>
        <taxon>Spermatophyta</taxon>
        <taxon>Magnoliopsida</taxon>
        <taxon>Liliopsida</taxon>
        <taxon>Asparagales</taxon>
        <taxon>Asparagaceae</taxon>
        <taxon>Asparagoideae</taxon>
        <taxon>Asparagus</taxon>
    </lineage>
</organism>
<dbReference type="OMA" id="ETDEYFW"/>
<dbReference type="InterPro" id="IPR035892">
    <property type="entry name" value="C2_domain_sf"/>
</dbReference>
<dbReference type="Gene3D" id="3.40.50.1820">
    <property type="entry name" value="alpha/beta hydrolase"/>
    <property type="match status" value="1"/>
</dbReference>
<dbReference type="SUPFAM" id="SSF49562">
    <property type="entry name" value="C2 domain (Calcium/lipid-binding domain, CaLB)"/>
    <property type="match status" value="1"/>
</dbReference>
<evidence type="ECO:0000313" key="3">
    <source>
        <dbReference type="EMBL" id="ONK57316.1"/>
    </source>
</evidence>
<sequence>MSALQISRLPIQIQYRSLPFPSAPSRFKKPYSRPRFKTLASKSRVSISRSGSLIVPRSSSEDASSSVVESDRPPFDLNLAVVLAGFAFEAYSSPPEDIGWSEMDGAECRTVFLSELFLREVYDGQIFIKLKKGVNFPALDPWGTSDPYVILQLDGQVVKSKVKWATKDPVWNEDFTLNIKISRTNILQVAAWDANLVTPHKRMGNAGLNLESLCDGNIHEIMLELEGIGGGGKIYLEVKYKSYDEINREKNWWTIPFVSDILMKSSLGSALKLVLGSESVNVSDFVQSAFGQLKPFYSYLQTLPASDSDEEYRTGSDKSLKTDINPETLLQEDRSSQRSVDNPGLELQDSLSVIRHDALEGNPSLLNKQSNEPMPSDAYFWKTFADSINQSVLKKLGVSLPEIKLWEGFDSLNKMSTQSQKIAEEEYIQSGLATPMANQETNDEEAASNLGSLNAALSSIMDLRKISWDVLNQTEAVLGALMVLTPNVSQLKKDSNLVVENDNGNDATLAKEEDVTGQPSDISGKITVGVLSSDVSKEEEMKKIFSSAESAMEAWAMLATSLGRNSFIKSEFEKICFLDNVSTDTQVAIWRDTKRRRLIVAFRGTEQVKWKDLRTDLMLLPAGLNPERLGSDFKEEVQVHSGFLNAYDSVRNRIMALIKLSIGYSEDNLGSILKWHVYITGHSLGGALATLLALELSSTRMAKRDAISLTMYNFGSPRVGNKRFAEVYNEKVKDSWRVVNHRDIIPTVPRLMGYCHVAQPVYLVAGDLKEALVKGELLENEYQGDVIGESTPDVLVSEFMKGERQLVEKILQTEISLLRSIRDGTALMQHMEDFYYIMLLESVRSNYKRDDNTASAV</sequence>
<reference evidence="4" key="1">
    <citation type="journal article" date="2017" name="Nat. Commun.">
        <title>The asparagus genome sheds light on the origin and evolution of a young Y chromosome.</title>
        <authorList>
            <person name="Harkess A."/>
            <person name="Zhou J."/>
            <person name="Xu C."/>
            <person name="Bowers J.E."/>
            <person name="Van der Hulst R."/>
            <person name="Ayyampalayam S."/>
            <person name="Mercati F."/>
            <person name="Riccardi P."/>
            <person name="McKain M.R."/>
            <person name="Kakrana A."/>
            <person name="Tang H."/>
            <person name="Ray J."/>
            <person name="Groenendijk J."/>
            <person name="Arikit S."/>
            <person name="Mathioni S.M."/>
            <person name="Nakano M."/>
            <person name="Shan H."/>
            <person name="Telgmann-Rauber A."/>
            <person name="Kanno A."/>
            <person name="Yue Z."/>
            <person name="Chen H."/>
            <person name="Li W."/>
            <person name="Chen Y."/>
            <person name="Xu X."/>
            <person name="Zhang Y."/>
            <person name="Luo S."/>
            <person name="Chen H."/>
            <person name="Gao J."/>
            <person name="Mao Z."/>
            <person name="Pires J.C."/>
            <person name="Luo M."/>
            <person name="Kudrna D."/>
            <person name="Wing R.A."/>
            <person name="Meyers B.C."/>
            <person name="Yi K."/>
            <person name="Kong H."/>
            <person name="Lavrijsen P."/>
            <person name="Sunseri F."/>
            <person name="Falavigna A."/>
            <person name="Ye Y."/>
            <person name="Leebens-Mack J.H."/>
            <person name="Chen G."/>
        </authorList>
    </citation>
    <scope>NUCLEOTIDE SEQUENCE [LARGE SCALE GENOMIC DNA]</scope>
    <source>
        <strain evidence="4">cv. DH0086</strain>
    </source>
</reference>
<dbReference type="Proteomes" id="UP000243459">
    <property type="component" value="Chromosome 10"/>
</dbReference>
<dbReference type="AlphaFoldDB" id="A0A5P1E8Q5"/>
<feature type="domain" description="C2" evidence="2">
    <location>
        <begin position="107"/>
        <end position="225"/>
    </location>
</feature>
<dbReference type="Gene3D" id="2.60.40.150">
    <property type="entry name" value="C2 domain"/>
    <property type="match status" value="1"/>
</dbReference>
<gene>
    <name evidence="3" type="ORF">A4U43_C10F18820</name>
</gene>
<protein>
    <recommendedName>
        <fullName evidence="2">C2 domain-containing protein</fullName>
    </recommendedName>
</protein>
<feature type="region of interest" description="Disordered" evidence="1">
    <location>
        <begin position="307"/>
        <end position="343"/>
    </location>
</feature>
<proteinExistence type="predicted"/>
<dbReference type="InterPro" id="IPR000008">
    <property type="entry name" value="C2_dom"/>
</dbReference>
<dbReference type="GO" id="GO:0009507">
    <property type="term" value="C:chloroplast"/>
    <property type="evidence" value="ECO:0007669"/>
    <property type="project" value="EnsemblPlants"/>
</dbReference>
<dbReference type="PROSITE" id="PS50004">
    <property type="entry name" value="C2"/>
    <property type="match status" value="1"/>
</dbReference>
<dbReference type="Pfam" id="PF01764">
    <property type="entry name" value="Lipase_3"/>
    <property type="match status" value="1"/>
</dbReference>
<dbReference type="OrthoDB" id="438440at2759"/>
<dbReference type="Pfam" id="PF00168">
    <property type="entry name" value="C2"/>
    <property type="match status" value="1"/>
</dbReference>
<accession>A0A5P1E8Q5</accession>
<dbReference type="CDD" id="cd00519">
    <property type="entry name" value="Lipase_3"/>
    <property type="match status" value="1"/>
</dbReference>
<dbReference type="PANTHER" id="PTHR47759:SF2">
    <property type="entry name" value="TRIGLYCERIDE LIPASE"/>
    <property type="match status" value="1"/>
</dbReference>
<dbReference type="SUPFAM" id="SSF53474">
    <property type="entry name" value="alpha/beta-Hydrolases"/>
    <property type="match status" value="1"/>
</dbReference>
<feature type="compositionally biased region" description="Basic and acidic residues" evidence="1">
    <location>
        <begin position="311"/>
        <end position="321"/>
    </location>
</feature>
<dbReference type="PANTHER" id="PTHR47759">
    <property type="entry name" value="OS04G0509100 PROTEIN"/>
    <property type="match status" value="1"/>
</dbReference>